<organism evidence="2 3">
    <name type="scientific">Acidiphilium cryptum (strain JF-5)</name>
    <dbReference type="NCBI Taxonomy" id="349163"/>
    <lineage>
        <taxon>Bacteria</taxon>
        <taxon>Pseudomonadati</taxon>
        <taxon>Pseudomonadota</taxon>
        <taxon>Alphaproteobacteria</taxon>
        <taxon>Acetobacterales</taxon>
        <taxon>Acidocellaceae</taxon>
        <taxon>Acidiphilium</taxon>
    </lineage>
</organism>
<dbReference type="HOGENOM" id="CLU_712952_0_0_5"/>
<keyword evidence="3" id="KW-1185">Reference proteome</keyword>
<dbReference type="Proteomes" id="UP000000245">
    <property type="component" value="Plasmid pACRY02"/>
</dbReference>
<reference evidence="2 3" key="1">
    <citation type="submission" date="2007-05" db="EMBL/GenBank/DDBJ databases">
        <title>Complete sequence of plasmid2 pACRY02 of Acidiphilium cryptum JF-5.</title>
        <authorList>
            <consortium name="US DOE Joint Genome Institute"/>
            <person name="Copeland A."/>
            <person name="Lucas S."/>
            <person name="Lapidus A."/>
            <person name="Barry K."/>
            <person name="Detter J.C."/>
            <person name="Glavina del Rio T."/>
            <person name="Hammon N."/>
            <person name="Israni S."/>
            <person name="Dalin E."/>
            <person name="Tice H."/>
            <person name="Pitluck S."/>
            <person name="Sims D."/>
            <person name="Brettin T."/>
            <person name="Bruce D."/>
            <person name="Han C."/>
            <person name="Schmutz J."/>
            <person name="Larimer F."/>
            <person name="Land M."/>
            <person name="Hauser L."/>
            <person name="Kyrpides N."/>
            <person name="Kim E."/>
            <person name="Magnuson T."/>
            <person name="Richardson P."/>
        </authorList>
    </citation>
    <scope>NUCLEOTIDE SEQUENCE [LARGE SCALE GENOMIC DNA]</scope>
    <source>
        <strain evidence="3">JF-5</strain>
        <plasmid evidence="3">Plasmid pACRY02</plasmid>
    </source>
</reference>
<accession>A5FTN9</accession>
<feature type="compositionally biased region" description="Low complexity" evidence="1">
    <location>
        <begin position="1"/>
        <end position="15"/>
    </location>
</feature>
<dbReference type="AlphaFoldDB" id="A5FTN9"/>
<dbReference type="RefSeq" id="WP_011930683.1">
    <property type="nucleotide sequence ID" value="NC_009468.1"/>
</dbReference>
<evidence type="ECO:0000256" key="1">
    <source>
        <dbReference type="SAM" id="MobiDB-lite"/>
    </source>
</evidence>
<gene>
    <name evidence="2" type="ordered locus">Acry_3360</name>
</gene>
<proteinExistence type="predicted"/>
<feature type="region of interest" description="Disordered" evidence="1">
    <location>
        <begin position="1"/>
        <end position="21"/>
    </location>
</feature>
<protein>
    <submittedName>
        <fullName evidence="2">Uncharacterized protein</fullName>
    </submittedName>
</protein>
<feature type="region of interest" description="Disordered" evidence="1">
    <location>
        <begin position="366"/>
        <end position="387"/>
    </location>
</feature>
<dbReference type="KEGG" id="acr:Acry_3360"/>
<keyword evidence="2" id="KW-0614">Plasmid</keyword>
<evidence type="ECO:0000313" key="2">
    <source>
        <dbReference type="EMBL" id="ABQ28971.1"/>
    </source>
</evidence>
<name>A5FTN9_ACICJ</name>
<dbReference type="EMBL" id="CP000690">
    <property type="protein sequence ID" value="ABQ28971.1"/>
    <property type="molecule type" value="Genomic_DNA"/>
</dbReference>
<sequence>MSGQSQSGQSGQTSQARPEAADREHYVWHHMRQPNGFTCGSTCVRMLSSILLAGEPDPPRLHPEVIAGMMGTSPRTGTTEIEMKRGLDLYGIPHERMPPTADGAGPGRMEDLIGWLKAGNMAMLRCLFFGMKHWILATHADARGIHVLDPAAQSPGILSPDRVASLIQPRGWEFWKIPANAPCRELHFGRLPRPGIATEVMQDAVVGLLLDHGDLDRRMIPPEAAGWLVGQLMRSERSYGLWDGNRLLATHIASGCQPWKVLEDAGFTVDEATMERLRAQLARLPGAVYHSLATAVHPDVEENGGRWLVDAAPGLFGFAGVHGIERADEAAGGRAGDTLLELRHDEMRYFVREAPNFDGVAALEEVVTGPTRGPSDEDAQGPGPSPG</sequence>
<geneLocation type="plasmid" evidence="2 3">
    <name>pACRY02</name>
</geneLocation>
<evidence type="ECO:0000313" key="3">
    <source>
        <dbReference type="Proteomes" id="UP000000245"/>
    </source>
</evidence>